<dbReference type="OrthoDB" id="7190053at2"/>
<reference evidence="2 3" key="1">
    <citation type="submission" date="2006-02" db="EMBL/GenBank/DDBJ databases">
        <authorList>
            <person name="Murray A."/>
            <person name="Staley J."/>
            <person name="Ferriera S."/>
            <person name="Johnson J."/>
            <person name="Kravitz S."/>
            <person name="Halpern A."/>
            <person name="Remington K."/>
            <person name="Beeson K."/>
            <person name="Tran B."/>
            <person name="Rogers Y.-H."/>
            <person name="Friedman R."/>
            <person name="Venter J.C."/>
        </authorList>
    </citation>
    <scope>NUCLEOTIDE SEQUENCE [LARGE SCALE GENOMIC DNA]</scope>
    <source>
        <strain evidence="2 3">23-P</strain>
    </source>
</reference>
<dbReference type="InterPro" id="IPR035901">
    <property type="entry name" value="GIY-YIG_endonuc_sf"/>
</dbReference>
<evidence type="ECO:0000313" key="2">
    <source>
        <dbReference type="EMBL" id="EAR11887.1"/>
    </source>
</evidence>
<proteinExistence type="predicted"/>
<dbReference type="InterPro" id="IPR000305">
    <property type="entry name" value="GIY-YIG_endonuc"/>
</dbReference>
<gene>
    <name evidence="2" type="ORF">PI23P_11157</name>
</gene>
<organism evidence="2 3">
    <name type="scientific">Polaribacter irgensii 23-P</name>
    <dbReference type="NCBI Taxonomy" id="313594"/>
    <lineage>
        <taxon>Bacteria</taxon>
        <taxon>Pseudomonadati</taxon>
        <taxon>Bacteroidota</taxon>
        <taxon>Flavobacteriia</taxon>
        <taxon>Flavobacteriales</taxon>
        <taxon>Flavobacteriaceae</taxon>
    </lineage>
</organism>
<accession>A4C184</accession>
<dbReference type="STRING" id="313594.PI23P_11157"/>
<dbReference type="AlphaFoldDB" id="A4C184"/>
<evidence type="ECO:0000259" key="1">
    <source>
        <dbReference type="PROSITE" id="PS50164"/>
    </source>
</evidence>
<comment type="caution">
    <text evidence="2">The sequence shown here is derived from an EMBL/GenBank/DDBJ whole genome shotgun (WGS) entry which is preliminary data.</text>
</comment>
<dbReference type="HOGENOM" id="CLU_806213_0_0_10"/>
<evidence type="ECO:0000313" key="3">
    <source>
        <dbReference type="Proteomes" id="UP000003053"/>
    </source>
</evidence>
<protein>
    <recommendedName>
        <fullName evidence="1">GIY-YIG domain-containing protein</fullName>
    </recommendedName>
</protein>
<dbReference type="RefSeq" id="WP_004570847.1">
    <property type="nucleotide sequence ID" value="NZ_CH724148.1"/>
</dbReference>
<dbReference type="PROSITE" id="PS50164">
    <property type="entry name" value="GIY_YIG"/>
    <property type="match status" value="1"/>
</dbReference>
<dbReference type="Pfam" id="PF01541">
    <property type="entry name" value="GIY-YIG"/>
    <property type="match status" value="1"/>
</dbReference>
<dbReference type="SUPFAM" id="SSF82771">
    <property type="entry name" value="GIY-YIG endonuclease"/>
    <property type="match status" value="1"/>
</dbReference>
<name>A4C184_9FLAO</name>
<dbReference type="EMBL" id="AAOG01000003">
    <property type="protein sequence ID" value="EAR11887.1"/>
    <property type="molecule type" value="Genomic_DNA"/>
</dbReference>
<sequence>MNTEEILSLPTLDRLKYINSVNDTFGFLKKLKSEKSELPSELESLFKRLEKLNIFNESKLSWCEKYPDFGEIFRIMDLYLKSEILVEFGEKSLPESLLNQALEVFKKTISFKTSSTYKKLTKGLTNSRYRYYNYCISKEIASSFQDEFLDWGIEISNLWNEIYYTKEDFFNDTGYDRTSWETYIKYPNMLERKKDELKKQSEKAFALMASGLELIEKHNTIITEEYKNNAVEMSLYERELEISLMVELENGNDKQYCYVYTLECELFVFYVGIASNPKERFEQHIRGAFSNESHLFKSKFIQKYNNELKQNIVYEGIRKNCKLFEKEYIAIHNPLGNMTQGGEG</sequence>
<feature type="domain" description="GIY-YIG" evidence="1">
    <location>
        <begin position="255"/>
        <end position="338"/>
    </location>
</feature>
<dbReference type="Proteomes" id="UP000003053">
    <property type="component" value="Unassembled WGS sequence"/>
</dbReference>
<keyword evidence="3" id="KW-1185">Reference proteome</keyword>
<dbReference type="Gene3D" id="3.40.1440.10">
    <property type="entry name" value="GIY-YIG endonuclease"/>
    <property type="match status" value="1"/>
</dbReference>